<evidence type="ECO:0000259" key="2">
    <source>
        <dbReference type="PROSITE" id="PS50043"/>
    </source>
</evidence>
<dbReference type="InterPro" id="IPR000792">
    <property type="entry name" value="Tscrpt_reg_LuxR_C"/>
</dbReference>
<dbReference type="SUPFAM" id="SSF46894">
    <property type="entry name" value="C-terminal effector domain of the bipartite response regulators"/>
    <property type="match status" value="1"/>
</dbReference>
<accession>A0A542CY22</accession>
<dbReference type="GO" id="GO:0003677">
    <property type="term" value="F:DNA binding"/>
    <property type="evidence" value="ECO:0007669"/>
    <property type="project" value="UniProtKB-KW"/>
</dbReference>
<comment type="caution">
    <text evidence="3">The sequence shown here is derived from an EMBL/GenBank/DDBJ whole genome shotgun (WGS) entry which is preliminary data.</text>
</comment>
<keyword evidence="1" id="KW-0238">DNA-binding</keyword>
<sequence>MKVHIAIAIQDTNRFFVQGLQHIFQTHFQAKGWIVDFVSVVLKGRVDLVIQPEPLYLLEGSVLGRLGRLTVRYTSGSGQPPLNEVRVLGRRSSPADVIGLVEEILREDGDWIFLNRQRYHQYSSALTSREREVLEGFQRELTPYQIAKKLKLNVKTISAHKIAAMRKLGFRRNNELYHWLLQGGLTAIKERPITSTICPSADR</sequence>
<dbReference type="SMART" id="SM00421">
    <property type="entry name" value="HTH_LUXR"/>
    <property type="match status" value="1"/>
</dbReference>
<dbReference type="InterPro" id="IPR016032">
    <property type="entry name" value="Sig_transdc_resp-reg_C-effctor"/>
</dbReference>
<protein>
    <submittedName>
        <fullName evidence="3">Regulatory LuxR family protein</fullName>
    </submittedName>
</protein>
<dbReference type="GO" id="GO:0006355">
    <property type="term" value="P:regulation of DNA-templated transcription"/>
    <property type="evidence" value="ECO:0007669"/>
    <property type="project" value="InterPro"/>
</dbReference>
<dbReference type="OrthoDB" id="6623348at2"/>
<evidence type="ECO:0000256" key="1">
    <source>
        <dbReference type="ARBA" id="ARBA00023125"/>
    </source>
</evidence>
<feature type="domain" description="HTH luxR-type" evidence="2">
    <location>
        <begin position="119"/>
        <end position="184"/>
    </location>
</feature>
<dbReference type="PROSITE" id="PS50043">
    <property type="entry name" value="HTH_LUXR_2"/>
    <property type="match status" value="1"/>
</dbReference>
<evidence type="ECO:0000313" key="3">
    <source>
        <dbReference type="EMBL" id="TVZ70216.1"/>
    </source>
</evidence>
<reference evidence="3" key="2">
    <citation type="submission" date="2019-08" db="EMBL/GenBank/DDBJ databases">
        <title>Investigation of anaerobic lignin degradation for improved lignocellulosic biofuels.</title>
        <authorList>
            <person name="Deangelis K.PhD."/>
        </authorList>
    </citation>
    <scope>NUCLEOTIDE SEQUENCE [LARGE SCALE GENOMIC DNA]</scope>
    <source>
        <strain evidence="3">128R</strain>
    </source>
</reference>
<organism evidence="3">
    <name type="scientific">Serratia fonticola</name>
    <dbReference type="NCBI Taxonomy" id="47917"/>
    <lineage>
        <taxon>Bacteria</taxon>
        <taxon>Pseudomonadati</taxon>
        <taxon>Pseudomonadota</taxon>
        <taxon>Gammaproteobacteria</taxon>
        <taxon>Enterobacterales</taxon>
        <taxon>Yersiniaceae</taxon>
        <taxon>Serratia</taxon>
    </lineage>
</organism>
<name>A0A542CY22_SERFO</name>
<dbReference type="EMBL" id="VISQ01000001">
    <property type="protein sequence ID" value="TVZ70216.1"/>
    <property type="molecule type" value="Genomic_DNA"/>
</dbReference>
<proteinExistence type="predicted"/>
<dbReference type="InterPro" id="IPR036388">
    <property type="entry name" value="WH-like_DNA-bd_sf"/>
</dbReference>
<reference evidence="3" key="1">
    <citation type="submission" date="2019-06" db="EMBL/GenBank/DDBJ databases">
        <authorList>
            <person name="Deangelis K."/>
            <person name="Huntemann M."/>
            <person name="Clum A."/>
            <person name="Pillay M."/>
            <person name="Palaniappan K."/>
            <person name="Varghese N."/>
            <person name="Mikhailova N."/>
            <person name="Stamatis D."/>
            <person name="Reddy T."/>
            <person name="Daum C."/>
            <person name="Shapiro N."/>
            <person name="Ivanova N."/>
            <person name="Kyrpides N."/>
            <person name="Woyke T."/>
        </authorList>
    </citation>
    <scope>NUCLEOTIDE SEQUENCE [LARGE SCALE GENOMIC DNA]</scope>
    <source>
        <strain evidence="3">128R</strain>
    </source>
</reference>
<dbReference type="CDD" id="cd06170">
    <property type="entry name" value="LuxR_C_like"/>
    <property type="match status" value="1"/>
</dbReference>
<dbReference type="AlphaFoldDB" id="A0A542CY22"/>
<gene>
    <name evidence="3" type="ORF">FHU10_2773</name>
</gene>
<dbReference type="Pfam" id="PF00196">
    <property type="entry name" value="GerE"/>
    <property type="match status" value="1"/>
</dbReference>
<dbReference type="Gene3D" id="1.10.10.10">
    <property type="entry name" value="Winged helix-like DNA-binding domain superfamily/Winged helix DNA-binding domain"/>
    <property type="match status" value="1"/>
</dbReference>